<dbReference type="AlphaFoldDB" id="A0A0D2EJ85"/>
<dbReference type="SUPFAM" id="SSF54637">
    <property type="entry name" value="Thioesterase/thiol ester dehydrase-isomerase"/>
    <property type="match status" value="1"/>
</dbReference>
<gene>
    <name evidence="2" type="ORF">PV06_00615</name>
</gene>
<dbReference type="GeneID" id="27352689"/>
<dbReference type="Pfam" id="PF03061">
    <property type="entry name" value="4HBT"/>
    <property type="match status" value="1"/>
</dbReference>
<dbReference type="EMBL" id="KN847332">
    <property type="protein sequence ID" value="KIW47969.1"/>
    <property type="molecule type" value="Genomic_DNA"/>
</dbReference>
<protein>
    <recommendedName>
        <fullName evidence="1">Thioesterase domain-containing protein</fullName>
    </recommendedName>
</protein>
<organism evidence="2 3">
    <name type="scientific">Exophiala oligosperma</name>
    <dbReference type="NCBI Taxonomy" id="215243"/>
    <lineage>
        <taxon>Eukaryota</taxon>
        <taxon>Fungi</taxon>
        <taxon>Dikarya</taxon>
        <taxon>Ascomycota</taxon>
        <taxon>Pezizomycotina</taxon>
        <taxon>Eurotiomycetes</taxon>
        <taxon>Chaetothyriomycetidae</taxon>
        <taxon>Chaetothyriales</taxon>
        <taxon>Herpotrichiellaceae</taxon>
        <taxon>Exophiala</taxon>
    </lineage>
</organism>
<proteinExistence type="predicted"/>
<evidence type="ECO:0000259" key="1">
    <source>
        <dbReference type="Pfam" id="PF03061"/>
    </source>
</evidence>
<evidence type="ECO:0000313" key="3">
    <source>
        <dbReference type="Proteomes" id="UP000053342"/>
    </source>
</evidence>
<keyword evidence="3" id="KW-1185">Reference proteome</keyword>
<dbReference type="InterPro" id="IPR006683">
    <property type="entry name" value="Thioestr_dom"/>
</dbReference>
<dbReference type="VEuPathDB" id="FungiDB:PV06_00615"/>
<dbReference type="HOGENOM" id="CLU_052827_4_1_1"/>
<dbReference type="OrthoDB" id="506431at2759"/>
<feature type="domain" description="Thioesterase" evidence="1">
    <location>
        <begin position="99"/>
        <end position="177"/>
    </location>
</feature>
<dbReference type="PANTHER" id="PTHR47260:SF6">
    <property type="entry name" value="THIOESTERASE DOMAIN-CONTAINING PROTEIN"/>
    <property type="match status" value="1"/>
</dbReference>
<dbReference type="Gene3D" id="3.10.129.10">
    <property type="entry name" value="Hotdog Thioesterase"/>
    <property type="match status" value="1"/>
</dbReference>
<dbReference type="PANTHER" id="PTHR47260">
    <property type="entry name" value="UPF0644 PROTEIN PB2B4.06"/>
    <property type="match status" value="1"/>
</dbReference>
<reference evidence="2 3" key="1">
    <citation type="submission" date="2015-01" db="EMBL/GenBank/DDBJ databases">
        <title>The Genome Sequence of Exophiala oligosperma CBS72588.</title>
        <authorList>
            <consortium name="The Broad Institute Genomics Platform"/>
            <person name="Cuomo C."/>
            <person name="de Hoog S."/>
            <person name="Gorbushina A."/>
            <person name="Stielow B."/>
            <person name="Teixiera M."/>
            <person name="Abouelleil A."/>
            <person name="Chapman S.B."/>
            <person name="Priest M."/>
            <person name="Young S.K."/>
            <person name="Wortman J."/>
            <person name="Nusbaum C."/>
            <person name="Birren B."/>
        </authorList>
    </citation>
    <scope>NUCLEOTIDE SEQUENCE [LARGE SCALE GENOMIC DNA]</scope>
    <source>
        <strain evidence="2 3">CBS 72588</strain>
    </source>
</reference>
<evidence type="ECO:0000313" key="2">
    <source>
        <dbReference type="EMBL" id="KIW47969.1"/>
    </source>
</evidence>
<accession>A0A0D2EJ85</accession>
<dbReference type="Proteomes" id="UP000053342">
    <property type="component" value="Unassembled WGS sequence"/>
</dbReference>
<dbReference type="InterPro" id="IPR029069">
    <property type="entry name" value="HotDog_dom_sf"/>
</dbReference>
<dbReference type="CDD" id="cd03443">
    <property type="entry name" value="PaaI_thioesterase"/>
    <property type="match status" value="1"/>
</dbReference>
<sequence length="192" mass="21467">MSNDTTRDDNNLAEADLFRSIPWCQKILRDPDYELEPTSSRIHKGSTREDALLAETLRTSDTIRGWTSLYRRPTKSRPLKDEVRTLLSLEPGLNGYPRVCHGGIVATILDEVLSILVAVCARSEGRHGDNVTAYLNVTYVKPVPTPSVVLVKGKVDRVERRKHFATGEVVNEQGVVLAKVDGLFVSIEREKL</sequence>
<dbReference type="InterPro" id="IPR052061">
    <property type="entry name" value="PTE-AB_protein"/>
</dbReference>
<name>A0A0D2EJ85_9EURO</name>
<dbReference type="RefSeq" id="XP_016268185.1">
    <property type="nucleotide sequence ID" value="XM_016401132.1"/>
</dbReference>